<dbReference type="RefSeq" id="WP_238721581.1">
    <property type="nucleotide sequence ID" value="NZ_JAHQCW010000015.1"/>
</dbReference>
<dbReference type="InterPro" id="IPR029039">
    <property type="entry name" value="Flavoprotein-like_sf"/>
</dbReference>
<dbReference type="PANTHER" id="PTHR32145">
    <property type="entry name" value="DIFLAVIN FLAVOPROTEIN A 2-RELATED"/>
    <property type="match status" value="1"/>
</dbReference>
<dbReference type="EMBL" id="JAHQCW010000015">
    <property type="protein sequence ID" value="MBU9736958.1"/>
    <property type="molecule type" value="Genomic_DNA"/>
</dbReference>
<dbReference type="PANTHER" id="PTHR32145:SF11">
    <property type="entry name" value="DIFLAVIN FLAVOPROTEIN A 2-RELATED"/>
    <property type="match status" value="1"/>
</dbReference>
<dbReference type="Pfam" id="PF00258">
    <property type="entry name" value="Flavodoxin_1"/>
    <property type="match status" value="1"/>
</dbReference>
<evidence type="ECO:0000256" key="5">
    <source>
        <dbReference type="ARBA" id="ARBA00023004"/>
    </source>
</evidence>
<comment type="similarity">
    <text evidence="2">In the N-terminal section; belongs to the zinc metallo-hydrolase group 3 family.</text>
</comment>
<dbReference type="PIRSF" id="PIRSF005243">
    <property type="entry name" value="ROO"/>
    <property type="match status" value="1"/>
</dbReference>
<evidence type="ECO:0000259" key="6">
    <source>
        <dbReference type="PROSITE" id="PS50902"/>
    </source>
</evidence>
<dbReference type="SUPFAM" id="SSF56281">
    <property type="entry name" value="Metallo-hydrolase/oxidoreductase"/>
    <property type="match status" value="1"/>
</dbReference>
<name>A0A949JXF5_9FIRM</name>
<comment type="cofactor">
    <cofactor evidence="1">
        <name>Fe cation</name>
        <dbReference type="ChEBI" id="CHEBI:24875"/>
    </cofactor>
</comment>
<dbReference type="Pfam" id="PF19583">
    <property type="entry name" value="ODP"/>
    <property type="match status" value="1"/>
</dbReference>
<dbReference type="GO" id="GO:0009055">
    <property type="term" value="F:electron transfer activity"/>
    <property type="evidence" value="ECO:0007669"/>
    <property type="project" value="InterPro"/>
</dbReference>
<protein>
    <submittedName>
        <fullName evidence="7">FprA family A-type flavoprotein</fullName>
    </submittedName>
</protein>
<dbReference type="InterPro" id="IPR045761">
    <property type="entry name" value="ODP_dom"/>
</dbReference>
<feature type="domain" description="Flavodoxin-like" evidence="6">
    <location>
        <begin position="252"/>
        <end position="394"/>
    </location>
</feature>
<evidence type="ECO:0000256" key="4">
    <source>
        <dbReference type="ARBA" id="ARBA00022982"/>
    </source>
</evidence>
<accession>A0A949JXF5</accession>
<keyword evidence="8" id="KW-1185">Reference proteome</keyword>
<dbReference type="Gene3D" id="3.40.50.360">
    <property type="match status" value="1"/>
</dbReference>
<dbReference type="InterPro" id="IPR016440">
    <property type="entry name" value="Rubredoxin-O_OxRdtase"/>
</dbReference>
<sequence>MKITEHVSYVGVQNPSMRVFDIIMTTNYGTSYNSYLVQGEKCALIETVHDAFSEEFFHNIENYIDVAAIDYVILNHTEPDHSGSLCKIVAANPQVEVIGTTAAIRNLANITNMEFKSRVIKQVTGEQLDLGGGVVLDFIVAPMLHWPDSMFTYLKADKVLFSCDVFGSHFCEPSVLDRYIKYPEAYASERLNYYTCIFSPFKKFVIAGMDKLKGLEIETACTSHGPVLQEKLKETMELYRAWSLEQPVEKKIAIFYVTAYGYTEIMARKFAEIFEAAGVKAELYNAIEHPQAELAAVMNEASAVLFGSPTINKQALKPIMDLISGSDVVNNINKPALVFGSYGWSGEAPKQLTELLKVLKYKVFEEAVTCVFKPSDSDLSKVEEKALEFLKMIEG</sequence>
<dbReference type="CDD" id="cd07709">
    <property type="entry name" value="flavodiiron_proteins_MBL-fold"/>
    <property type="match status" value="1"/>
</dbReference>
<dbReference type="Gene3D" id="3.60.15.10">
    <property type="entry name" value="Ribonuclease Z/Hydroxyacylglutathione hydrolase-like"/>
    <property type="match status" value="1"/>
</dbReference>
<proteinExistence type="inferred from homology"/>
<dbReference type="GO" id="GO:0046872">
    <property type="term" value="F:metal ion binding"/>
    <property type="evidence" value="ECO:0007669"/>
    <property type="project" value="InterPro"/>
</dbReference>
<evidence type="ECO:0000313" key="7">
    <source>
        <dbReference type="EMBL" id="MBU9736958.1"/>
    </source>
</evidence>
<evidence type="ECO:0000256" key="1">
    <source>
        <dbReference type="ARBA" id="ARBA00001962"/>
    </source>
</evidence>
<dbReference type="Proteomes" id="UP000712157">
    <property type="component" value="Unassembled WGS sequence"/>
</dbReference>
<evidence type="ECO:0000256" key="2">
    <source>
        <dbReference type="ARBA" id="ARBA00007121"/>
    </source>
</evidence>
<dbReference type="PROSITE" id="PS50902">
    <property type="entry name" value="FLAVODOXIN_LIKE"/>
    <property type="match status" value="1"/>
</dbReference>
<dbReference type="AlphaFoldDB" id="A0A949JXF5"/>
<evidence type="ECO:0000256" key="3">
    <source>
        <dbReference type="ARBA" id="ARBA00022448"/>
    </source>
</evidence>
<organism evidence="7 8">
    <name type="scientific">Diplocloster agilis</name>
    <dbReference type="NCBI Taxonomy" id="2850323"/>
    <lineage>
        <taxon>Bacteria</taxon>
        <taxon>Bacillati</taxon>
        <taxon>Bacillota</taxon>
        <taxon>Clostridia</taxon>
        <taxon>Lachnospirales</taxon>
        <taxon>Lachnospiraceae</taxon>
        <taxon>Diplocloster</taxon>
    </lineage>
</organism>
<evidence type="ECO:0000313" key="8">
    <source>
        <dbReference type="Proteomes" id="UP000712157"/>
    </source>
</evidence>
<comment type="caution">
    <text evidence="7">The sequence shown here is derived from an EMBL/GenBank/DDBJ whole genome shotgun (WGS) entry which is preliminary data.</text>
</comment>
<dbReference type="InterPro" id="IPR051285">
    <property type="entry name" value="NADH_oxidoreductase_modular"/>
</dbReference>
<dbReference type="SMART" id="SM00849">
    <property type="entry name" value="Lactamase_B"/>
    <property type="match status" value="1"/>
</dbReference>
<dbReference type="InterPro" id="IPR001279">
    <property type="entry name" value="Metallo-B-lactamas"/>
</dbReference>
<keyword evidence="5" id="KW-0408">Iron</keyword>
<keyword evidence="4" id="KW-0249">Electron transport</keyword>
<reference evidence="7" key="1">
    <citation type="submission" date="2021-06" db="EMBL/GenBank/DDBJ databases">
        <title>Description of novel taxa of the family Lachnospiraceae.</title>
        <authorList>
            <person name="Chaplin A.V."/>
            <person name="Sokolova S.R."/>
            <person name="Pikina A.P."/>
            <person name="Korzhanova M."/>
            <person name="Belova V."/>
            <person name="Korostin D."/>
            <person name="Efimov B.A."/>
        </authorList>
    </citation>
    <scope>NUCLEOTIDE SEQUENCE</scope>
    <source>
        <strain evidence="7">ASD5720</strain>
    </source>
</reference>
<dbReference type="SUPFAM" id="SSF52218">
    <property type="entry name" value="Flavoproteins"/>
    <property type="match status" value="1"/>
</dbReference>
<gene>
    <name evidence="7" type="ORF">KTH89_10440</name>
</gene>
<dbReference type="GO" id="GO:0010181">
    <property type="term" value="F:FMN binding"/>
    <property type="evidence" value="ECO:0007669"/>
    <property type="project" value="InterPro"/>
</dbReference>
<dbReference type="InterPro" id="IPR008254">
    <property type="entry name" value="Flavodoxin/NO_synth"/>
</dbReference>
<keyword evidence="3" id="KW-0813">Transport</keyword>
<dbReference type="GO" id="GO:0016651">
    <property type="term" value="F:oxidoreductase activity, acting on NAD(P)H"/>
    <property type="evidence" value="ECO:0007669"/>
    <property type="project" value="UniProtKB-ARBA"/>
</dbReference>
<dbReference type="InterPro" id="IPR036866">
    <property type="entry name" value="RibonucZ/Hydroxyglut_hydro"/>
</dbReference>